<feature type="transmembrane region" description="Helical" evidence="9">
    <location>
        <begin position="373"/>
        <end position="394"/>
    </location>
</feature>
<dbReference type="GO" id="GO:0016020">
    <property type="term" value="C:membrane"/>
    <property type="evidence" value="ECO:0007669"/>
    <property type="project" value="UniProtKB-SubCell"/>
</dbReference>
<dbReference type="InterPro" id="IPR036259">
    <property type="entry name" value="MFS_trans_sf"/>
</dbReference>
<dbReference type="AlphaFoldDB" id="A0A1V6TMF1"/>
<dbReference type="Pfam" id="PF00083">
    <property type="entry name" value="Sugar_tr"/>
    <property type="match status" value="1"/>
</dbReference>
<reference evidence="12" key="1">
    <citation type="journal article" date="2017" name="Nat. Microbiol.">
        <title>Global analysis of biosynthetic gene clusters reveals vast potential of secondary metabolite production in Penicillium species.</title>
        <authorList>
            <person name="Nielsen J.C."/>
            <person name="Grijseels S."/>
            <person name="Prigent S."/>
            <person name="Ji B."/>
            <person name="Dainat J."/>
            <person name="Nielsen K.F."/>
            <person name="Frisvad J.C."/>
            <person name="Workman M."/>
            <person name="Nielsen J."/>
        </authorList>
    </citation>
    <scope>NUCLEOTIDE SEQUENCE [LARGE SCALE GENOMIC DNA]</scope>
    <source>
        <strain evidence="12">IBT 24891</strain>
    </source>
</reference>
<keyword evidence="5 9" id="KW-1133">Transmembrane helix</keyword>
<evidence type="ECO:0000256" key="5">
    <source>
        <dbReference type="ARBA" id="ARBA00022989"/>
    </source>
</evidence>
<dbReference type="Proteomes" id="UP000191285">
    <property type="component" value="Unassembled WGS sequence"/>
</dbReference>
<dbReference type="InterPro" id="IPR050360">
    <property type="entry name" value="MFS_Sugar_Transporters"/>
</dbReference>
<comment type="caution">
    <text evidence="11">The sequence shown here is derived from an EMBL/GenBank/DDBJ whole genome shotgun (WGS) entry which is preliminary data.</text>
</comment>
<dbReference type="InterPro" id="IPR005828">
    <property type="entry name" value="MFS_sugar_transport-like"/>
</dbReference>
<sequence length="599" mass="65559">MSSDVTPTISRPPSSSSIPIPSPDSILAGARTRLSSWWKDLIPNSLFTSYRQLSQESDFDPGLREDEFHAMEALRLNKARWRTYWLAAVLCCGGALFGYDSGVIGGVLTFASFQNSFGITSAEETRVSAIAVGIQQAGALAGCFFIWPVTNRFGRKVAMMACSIVFCFGVVLEVIDTHSLAVFYVGRVICGLGVGGSATIIPIYMSEMSPKEIRGQLGSCYQLTYTIGILVSYWIDYGVKAMPNTASQWQLPIGLQLVPGALMGLGMFSLDESVRWLLAHGKTDEAWRSLVWIRAGDSQTVNEEFSEMCRGLEEERHATAGFRLRELLERPNLHRLFMGAGIFLAQQSTGSTALAYFGPQFFSLLVGPGDSNLLLTGIFGAIKVVACLIFVLFMSDRFGRRPVLAIGAAFMAVCMLATAGVVKNYPPQDGIISSAGIATVALIYLDIIAYNFSWGPLPWPCTSEIFPTRIREPGVAFGVGSQWLFNFVWSFSTPYIMAGIGWGTFLLFGILDILILAFTYFCLKETAGKTLEEINDMFDGVDPDAEHGWKDDVTHGVDSPDYRENGPENFSDRNDSVITAKSDHSKQGHTHVESTAGRT</sequence>
<dbReference type="InterPro" id="IPR020846">
    <property type="entry name" value="MFS_dom"/>
</dbReference>
<feature type="transmembrane region" description="Helical" evidence="9">
    <location>
        <begin position="336"/>
        <end position="358"/>
    </location>
</feature>
<feature type="transmembrane region" description="Helical" evidence="9">
    <location>
        <begin position="403"/>
        <end position="425"/>
    </location>
</feature>
<evidence type="ECO:0000259" key="10">
    <source>
        <dbReference type="PROSITE" id="PS50850"/>
    </source>
</evidence>
<dbReference type="NCBIfam" id="TIGR00879">
    <property type="entry name" value="SP"/>
    <property type="match status" value="1"/>
</dbReference>
<dbReference type="PRINTS" id="PR00171">
    <property type="entry name" value="SUGRTRNSPORT"/>
</dbReference>
<evidence type="ECO:0000256" key="3">
    <source>
        <dbReference type="ARBA" id="ARBA00022448"/>
    </source>
</evidence>
<comment type="subcellular location">
    <subcellularLocation>
        <location evidence="1">Membrane</location>
        <topology evidence="1">Multi-pass membrane protein</topology>
    </subcellularLocation>
</comment>
<evidence type="ECO:0000313" key="11">
    <source>
        <dbReference type="EMBL" id="OQE27441.1"/>
    </source>
</evidence>
<feature type="transmembrane region" description="Helical" evidence="9">
    <location>
        <begin position="431"/>
        <end position="453"/>
    </location>
</feature>
<evidence type="ECO:0000256" key="4">
    <source>
        <dbReference type="ARBA" id="ARBA00022692"/>
    </source>
</evidence>
<dbReference type="FunFam" id="1.20.1250.20:FF:000090">
    <property type="entry name" value="MFS sugar transporter, putative"/>
    <property type="match status" value="1"/>
</dbReference>
<feature type="region of interest" description="Disordered" evidence="8">
    <location>
        <begin position="549"/>
        <end position="599"/>
    </location>
</feature>
<evidence type="ECO:0000313" key="12">
    <source>
        <dbReference type="Proteomes" id="UP000191285"/>
    </source>
</evidence>
<keyword evidence="6 9" id="KW-0472">Membrane</keyword>
<dbReference type="PROSITE" id="PS00216">
    <property type="entry name" value="SUGAR_TRANSPORT_1"/>
    <property type="match status" value="1"/>
</dbReference>
<dbReference type="PROSITE" id="PS00217">
    <property type="entry name" value="SUGAR_TRANSPORT_2"/>
    <property type="match status" value="1"/>
</dbReference>
<keyword evidence="3 7" id="KW-0813">Transport</keyword>
<feature type="transmembrane region" description="Helical" evidence="9">
    <location>
        <begin position="247"/>
        <end position="268"/>
    </location>
</feature>
<dbReference type="PROSITE" id="PS50850">
    <property type="entry name" value="MFS"/>
    <property type="match status" value="1"/>
</dbReference>
<feature type="transmembrane region" description="Helical" evidence="9">
    <location>
        <begin position="474"/>
        <end position="496"/>
    </location>
</feature>
<keyword evidence="12" id="KW-1185">Reference proteome</keyword>
<feature type="transmembrane region" description="Helical" evidence="9">
    <location>
        <begin position="502"/>
        <end position="523"/>
    </location>
</feature>
<feature type="compositionally biased region" description="Low complexity" evidence="8">
    <location>
        <begin position="7"/>
        <end position="22"/>
    </location>
</feature>
<evidence type="ECO:0000256" key="6">
    <source>
        <dbReference type="ARBA" id="ARBA00023136"/>
    </source>
</evidence>
<dbReference type="InterPro" id="IPR003663">
    <property type="entry name" value="Sugar/inositol_transpt"/>
</dbReference>
<gene>
    <name evidence="11" type="ORF">PENSTE_c004G08091</name>
</gene>
<feature type="transmembrane region" description="Helical" evidence="9">
    <location>
        <begin position="217"/>
        <end position="235"/>
    </location>
</feature>
<proteinExistence type="inferred from homology"/>
<dbReference type="PANTHER" id="PTHR48022:SF25">
    <property type="entry name" value="QUINATE TRANSPORTER, PUTATIVE (AFU_ORTHOLOGUE AFUA_5G12950)-RELATED"/>
    <property type="match status" value="1"/>
</dbReference>
<dbReference type="OrthoDB" id="6612291at2759"/>
<feature type="transmembrane region" description="Helical" evidence="9">
    <location>
        <begin position="157"/>
        <end position="175"/>
    </location>
</feature>
<comment type="similarity">
    <text evidence="2 7">Belongs to the major facilitator superfamily. Sugar transporter (TC 2.A.1.1) family.</text>
</comment>
<dbReference type="GO" id="GO:0005351">
    <property type="term" value="F:carbohydrate:proton symporter activity"/>
    <property type="evidence" value="ECO:0007669"/>
    <property type="project" value="TreeGrafter"/>
</dbReference>
<feature type="domain" description="Major facilitator superfamily (MFS) profile" evidence="10">
    <location>
        <begin position="86"/>
        <end position="527"/>
    </location>
</feature>
<evidence type="ECO:0000256" key="1">
    <source>
        <dbReference type="ARBA" id="ARBA00004141"/>
    </source>
</evidence>
<feature type="region of interest" description="Disordered" evidence="8">
    <location>
        <begin position="1"/>
        <end position="22"/>
    </location>
</feature>
<name>A0A1V6TMF1_9EURO</name>
<feature type="transmembrane region" description="Helical" evidence="9">
    <location>
        <begin position="181"/>
        <end position="205"/>
    </location>
</feature>
<dbReference type="EMBL" id="MLKD01000004">
    <property type="protein sequence ID" value="OQE27441.1"/>
    <property type="molecule type" value="Genomic_DNA"/>
</dbReference>
<dbReference type="InterPro" id="IPR005829">
    <property type="entry name" value="Sugar_transporter_CS"/>
</dbReference>
<dbReference type="SUPFAM" id="SSF103473">
    <property type="entry name" value="MFS general substrate transporter"/>
    <property type="match status" value="1"/>
</dbReference>
<feature type="transmembrane region" description="Helical" evidence="9">
    <location>
        <begin position="84"/>
        <end position="108"/>
    </location>
</feature>
<organism evidence="11 12">
    <name type="scientific">Penicillium steckii</name>
    <dbReference type="NCBI Taxonomy" id="303698"/>
    <lineage>
        <taxon>Eukaryota</taxon>
        <taxon>Fungi</taxon>
        <taxon>Dikarya</taxon>
        <taxon>Ascomycota</taxon>
        <taxon>Pezizomycotina</taxon>
        <taxon>Eurotiomycetes</taxon>
        <taxon>Eurotiomycetidae</taxon>
        <taxon>Eurotiales</taxon>
        <taxon>Aspergillaceae</taxon>
        <taxon>Penicillium</taxon>
    </lineage>
</organism>
<evidence type="ECO:0000256" key="2">
    <source>
        <dbReference type="ARBA" id="ARBA00010992"/>
    </source>
</evidence>
<keyword evidence="4 9" id="KW-0812">Transmembrane</keyword>
<dbReference type="Gene3D" id="1.20.1250.20">
    <property type="entry name" value="MFS general substrate transporter like domains"/>
    <property type="match status" value="1"/>
</dbReference>
<dbReference type="PANTHER" id="PTHR48022">
    <property type="entry name" value="PLASTIDIC GLUCOSE TRANSPORTER 4"/>
    <property type="match status" value="1"/>
</dbReference>
<evidence type="ECO:0000256" key="9">
    <source>
        <dbReference type="SAM" id="Phobius"/>
    </source>
</evidence>
<evidence type="ECO:0000256" key="8">
    <source>
        <dbReference type="SAM" id="MobiDB-lite"/>
    </source>
</evidence>
<accession>A0A1V6TMF1</accession>
<evidence type="ECO:0000256" key="7">
    <source>
        <dbReference type="RuleBase" id="RU003346"/>
    </source>
</evidence>
<feature type="transmembrane region" description="Helical" evidence="9">
    <location>
        <begin position="128"/>
        <end position="150"/>
    </location>
</feature>
<protein>
    <recommendedName>
        <fullName evidence="10">Major facilitator superfamily (MFS) profile domain-containing protein</fullName>
    </recommendedName>
</protein>
<feature type="compositionally biased region" description="Basic and acidic residues" evidence="8">
    <location>
        <begin position="549"/>
        <end position="592"/>
    </location>
</feature>